<name>A0A7S0CIM6_9STRA</name>
<sequence length="124" mass="13896">MQIFGNGQTRPVAKSAPKARRAPIVLNQRNRRFLKRTSLRTAVVVAIYNFPKGANNICLPRHCCLQYVMPPTANGGCLRGQPQEWIARSTRRRLWLAEGLRVVISVCELFPAAYKHVPNGTATI</sequence>
<dbReference type="AlphaFoldDB" id="A0A7S0CIM6"/>
<protein>
    <submittedName>
        <fullName evidence="1">Uncharacterized protein</fullName>
    </submittedName>
</protein>
<evidence type="ECO:0000313" key="1">
    <source>
        <dbReference type="EMBL" id="CAD8424908.1"/>
    </source>
</evidence>
<accession>A0A7S0CIM6</accession>
<gene>
    <name evidence="1" type="ORF">PINE0816_LOCUS21068</name>
</gene>
<reference evidence="1" key="1">
    <citation type="submission" date="2021-01" db="EMBL/GenBank/DDBJ databases">
        <authorList>
            <person name="Corre E."/>
            <person name="Pelletier E."/>
            <person name="Niang G."/>
            <person name="Scheremetjew M."/>
            <person name="Finn R."/>
            <person name="Kale V."/>
            <person name="Holt S."/>
            <person name="Cochrane G."/>
            <person name="Meng A."/>
            <person name="Brown T."/>
            <person name="Cohen L."/>
        </authorList>
    </citation>
    <scope>NUCLEOTIDE SEQUENCE</scope>
    <source>
        <strain evidence="1">CCAP1064/1</strain>
    </source>
</reference>
<organism evidence="1">
    <name type="scientific">Proboscia inermis</name>
    <dbReference type="NCBI Taxonomy" id="420281"/>
    <lineage>
        <taxon>Eukaryota</taxon>
        <taxon>Sar</taxon>
        <taxon>Stramenopiles</taxon>
        <taxon>Ochrophyta</taxon>
        <taxon>Bacillariophyta</taxon>
        <taxon>Coscinodiscophyceae</taxon>
        <taxon>Rhizosoleniophycidae</taxon>
        <taxon>Rhizosoleniales</taxon>
        <taxon>Rhizosoleniaceae</taxon>
        <taxon>Proboscia</taxon>
    </lineage>
</organism>
<dbReference type="EMBL" id="HBEL01045216">
    <property type="protein sequence ID" value="CAD8424908.1"/>
    <property type="molecule type" value="Transcribed_RNA"/>
</dbReference>
<proteinExistence type="predicted"/>